<dbReference type="AlphaFoldDB" id="A0A8X7BMJ0"/>
<evidence type="ECO:0000313" key="2">
    <source>
        <dbReference type="Proteomes" id="UP000887159"/>
    </source>
</evidence>
<name>A0A8X7BMJ0_TRICX</name>
<sequence length="87" mass="9908">MFGEDAITARTCQRWFVKFCLGDLSLKDELRSERSSDVHYEVPCCMIGKDPKLISSEVGFKLGIHQTTALDHIKRLNFVSKLCVLCQ</sequence>
<protein>
    <submittedName>
        <fullName evidence="1">Histone-lysine N-methyltransferase SETMAR</fullName>
    </submittedName>
</protein>
<reference evidence="1" key="1">
    <citation type="submission" date="2020-08" db="EMBL/GenBank/DDBJ databases">
        <title>Multicomponent nature underlies the extraordinary mechanical properties of spider dragline silk.</title>
        <authorList>
            <person name="Kono N."/>
            <person name="Nakamura H."/>
            <person name="Mori M."/>
            <person name="Yoshida Y."/>
            <person name="Ohtoshi R."/>
            <person name="Malay A.D."/>
            <person name="Moran D.A.P."/>
            <person name="Tomita M."/>
            <person name="Numata K."/>
            <person name="Arakawa K."/>
        </authorList>
    </citation>
    <scope>NUCLEOTIDE SEQUENCE</scope>
</reference>
<keyword evidence="2" id="KW-1185">Reference proteome</keyword>
<dbReference type="EMBL" id="BMAU01021438">
    <property type="protein sequence ID" value="GFY36750.1"/>
    <property type="molecule type" value="Genomic_DNA"/>
</dbReference>
<evidence type="ECO:0000313" key="1">
    <source>
        <dbReference type="EMBL" id="GFY36750.1"/>
    </source>
</evidence>
<accession>A0A8X7BMJ0</accession>
<organism evidence="1 2">
    <name type="scientific">Trichonephila clavipes</name>
    <name type="common">Golden silk orbweaver</name>
    <name type="synonym">Nephila clavipes</name>
    <dbReference type="NCBI Taxonomy" id="2585209"/>
    <lineage>
        <taxon>Eukaryota</taxon>
        <taxon>Metazoa</taxon>
        <taxon>Ecdysozoa</taxon>
        <taxon>Arthropoda</taxon>
        <taxon>Chelicerata</taxon>
        <taxon>Arachnida</taxon>
        <taxon>Araneae</taxon>
        <taxon>Araneomorphae</taxon>
        <taxon>Entelegynae</taxon>
        <taxon>Araneoidea</taxon>
        <taxon>Nephilidae</taxon>
        <taxon>Trichonephila</taxon>
    </lineage>
</organism>
<dbReference type="Proteomes" id="UP000887159">
    <property type="component" value="Unassembled WGS sequence"/>
</dbReference>
<gene>
    <name evidence="1" type="primary">NCL1_27150</name>
    <name evidence="1" type="ORF">TNCV_2567121</name>
</gene>
<proteinExistence type="predicted"/>
<comment type="caution">
    <text evidence="1">The sequence shown here is derived from an EMBL/GenBank/DDBJ whole genome shotgun (WGS) entry which is preliminary data.</text>
</comment>